<comment type="caution">
    <text evidence="9">The sequence shown here is derived from an EMBL/GenBank/DDBJ whole genome shotgun (WGS) entry which is preliminary data.</text>
</comment>
<keyword evidence="6" id="KW-0175">Coiled coil</keyword>
<evidence type="ECO:0000313" key="10">
    <source>
        <dbReference type="Proteomes" id="UP001396334"/>
    </source>
</evidence>
<dbReference type="InterPro" id="IPR000571">
    <property type="entry name" value="Znf_CCCH"/>
</dbReference>
<gene>
    <name evidence="9" type="ORF">V6N11_011155</name>
</gene>
<reference evidence="9 10" key="1">
    <citation type="journal article" date="2024" name="G3 (Bethesda)">
        <title>Genome assembly of Hibiscus sabdariffa L. provides insights into metabolisms of medicinal natural products.</title>
        <authorList>
            <person name="Kim T."/>
        </authorList>
    </citation>
    <scope>NUCLEOTIDE SEQUENCE [LARGE SCALE GENOMIC DNA]</scope>
    <source>
        <strain evidence="9">TK-2024</strain>
        <tissue evidence="9">Old leaves</tissue>
    </source>
</reference>
<dbReference type="SMART" id="SM00356">
    <property type="entry name" value="ZnF_C3H1"/>
    <property type="match status" value="2"/>
</dbReference>
<dbReference type="PROSITE" id="PS50103">
    <property type="entry name" value="ZF_C3H1"/>
    <property type="match status" value="1"/>
</dbReference>
<evidence type="ECO:0000256" key="2">
    <source>
        <dbReference type="ARBA" id="ARBA00022771"/>
    </source>
</evidence>
<dbReference type="Pfam" id="PF25512">
    <property type="entry name" value="zf-CCCH_AtC3H23"/>
    <property type="match status" value="1"/>
</dbReference>
<evidence type="ECO:0000259" key="8">
    <source>
        <dbReference type="PROSITE" id="PS50103"/>
    </source>
</evidence>
<organism evidence="9 10">
    <name type="scientific">Hibiscus sabdariffa</name>
    <name type="common">roselle</name>
    <dbReference type="NCBI Taxonomy" id="183260"/>
    <lineage>
        <taxon>Eukaryota</taxon>
        <taxon>Viridiplantae</taxon>
        <taxon>Streptophyta</taxon>
        <taxon>Embryophyta</taxon>
        <taxon>Tracheophyta</taxon>
        <taxon>Spermatophyta</taxon>
        <taxon>Magnoliopsida</taxon>
        <taxon>eudicotyledons</taxon>
        <taxon>Gunneridae</taxon>
        <taxon>Pentapetalae</taxon>
        <taxon>rosids</taxon>
        <taxon>malvids</taxon>
        <taxon>Malvales</taxon>
        <taxon>Malvaceae</taxon>
        <taxon>Malvoideae</taxon>
        <taxon>Hibiscus</taxon>
    </lineage>
</organism>
<evidence type="ECO:0000256" key="1">
    <source>
        <dbReference type="ARBA" id="ARBA00022723"/>
    </source>
</evidence>
<feature type="zinc finger region" description="C3H1-type" evidence="5">
    <location>
        <begin position="124"/>
        <end position="151"/>
    </location>
</feature>
<protein>
    <recommendedName>
        <fullName evidence="8">C3H1-type domain-containing protein</fullName>
    </recommendedName>
</protein>
<keyword evidence="1 5" id="KW-0479">Metal-binding</keyword>
<evidence type="ECO:0000256" key="5">
    <source>
        <dbReference type="PROSITE-ProRule" id="PRU00723"/>
    </source>
</evidence>
<evidence type="ECO:0000256" key="7">
    <source>
        <dbReference type="SAM" id="MobiDB-lite"/>
    </source>
</evidence>
<dbReference type="Gene3D" id="3.30.1370.210">
    <property type="match status" value="1"/>
</dbReference>
<feature type="coiled-coil region" evidence="6">
    <location>
        <begin position="256"/>
        <end position="283"/>
    </location>
</feature>
<dbReference type="PANTHER" id="PTHR14493">
    <property type="entry name" value="UNKEMPT FAMILY MEMBER"/>
    <property type="match status" value="1"/>
</dbReference>
<accession>A0ABR2S885</accession>
<keyword evidence="2 5" id="KW-0863">Zinc-finger</keyword>
<dbReference type="InterPro" id="IPR045234">
    <property type="entry name" value="Unkempt-like"/>
</dbReference>
<feature type="region of interest" description="Disordered" evidence="7">
    <location>
        <begin position="222"/>
        <end position="242"/>
    </location>
</feature>
<keyword evidence="4" id="KW-0238">DNA-binding</keyword>
<dbReference type="InterPro" id="IPR057444">
    <property type="entry name" value="Znf-CCCH_AtC3H23-like"/>
</dbReference>
<evidence type="ECO:0000256" key="3">
    <source>
        <dbReference type="ARBA" id="ARBA00022833"/>
    </source>
</evidence>
<keyword evidence="3 5" id="KW-0862">Zinc</keyword>
<evidence type="ECO:0000313" key="9">
    <source>
        <dbReference type="EMBL" id="KAK9021154.1"/>
    </source>
</evidence>
<keyword evidence="10" id="KW-1185">Reference proteome</keyword>
<dbReference type="EMBL" id="JBBPBN010000016">
    <property type="protein sequence ID" value="KAK9021154.1"/>
    <property type="molecule type" value="Genomic_DNA"/>
</dbReference>
<dbReference type="PANTHER" id="PTHR14493:SF109">
    <property type="entry name" value="ZINC FINGER CCCH DOMAIN-CONTAINING PROTEIN 54"/>
    <property type="match status" value="1"/>
</dbReference>
<proteinExistence type="predicted"/>
<dbReference type="Proteomes" id="UP001396334">
    <property type="component" value="Unassembled WGS sequence"/>
</dbReference>
<name>A0ABR2S885_9ROSI</name>
<evidence type="ECO:0000256" key="4">
    <source>
        <dbReference type="ARBA" id="ARBA00023125"/>
    </source>
</evidence>
<evidence type="ECO:0000256" key="6">
    <source>
        <dbReference type="SAM" id="Coils"/>
    </source>
</evidence>
<feature type="domain" description="C3H1-type" evidence="8">
    <location>
        <begin position="124"/>
        <end position="151"/>
    </location>
</feature>
<sequence length="301" mass="34142">MSKDMDNPNVYDFAEQQFISNFNLAQEHAQAQAQVQALALAQTQARAQAQALALAQAQALARVQAEAQAKYNEAIDQEIYGSDEFRMYGYKIKRCPRMYSHDWMNCPYTHHGERAERRDPRKYPYIPIICLDFRDGVCLKGDNCQLAHGVFEYWLHPAKYRTRVCTEGRFCTRKVCFFAHSPDQLRSEPTFNSPKSATKGKMIMRNSTATATTGDHELMMTTGSSSGGGEASSSTSTPMQAHYDDPSDSLLQLEGVRNLLESLRTLKKNEDEARKTNKNVNSNNSFFSDLPHMDWIKDILN</sequence>